<organism evidence="1">
    <name type="scientific">Anguilla anguilla</name>
    <name type="common">European freshwater eel</name>
    <name type="synonym">Muraena anguilla</name>
    <dbReference type="NCBI Taxonomy" id="7936"/>
    <lineage>
        <taxon>Eukaryota</taxon>
        <taxon>Metazoa</taxon>
        <taxon>Chordata</taxon>
        <taxon>Craniata</taxon>
        <taxon>Vertebrata</taxon>
        <taxon>Euteleostomi</taxon>
        <taxon>Actinopterygii</taxon>
        <taxon>Neopterygii</taxon>
        <taxon>Teleostei</taxon>
        <taxon>Anguilliformes</taxon>
        <taxon>Anguillidae</taxon>
        <taxon>Anguilla</taxon>
    </lineage>
</organism>
<protein>
    <submittedName>
        <fullName evidence="1">Uncharacterized protein</fullName>
    </submittedName>
</protein>
<reference evidence="1" key="1">
    <citation type="submission" date="2014-11" db="EMBL/GenBank/DDBJ databases">
        <authorList>
            <person name="Amaro Gonzalez C."/>
        </authorList>
    </citation>
    <scope>NUCLEOTIDE SEQUENCE</scope>
</reference>
<name>A0A0E9RW10_ANGAN</name>
<reference evidence="1" key="2">
    <citation type="journal article" date="2015" name="Fish Shellfish Immunol.">
        <title>Early steps in the European eel (Anguilla anguilla)-Vibrio vulnificus interaction in the gills: Role of the RtxA13 toxin.</title>
        <authorList>
            <person name="Callol A."/>
            <person name="Pajuelo D."/>
            <person name="Ebbesson L."/>
            <person name="Teles M."/>
            <person name="MacKenzie S."/>
            <person name="Amaro C."/>
        </authorList>
    </citation>
    <scope>NUCLEOTIDE SEQUENCE</scope>
</reference>
<sequence>MFGKTKYAACVQRL</sequence>
<proteinExistence type="predicted"/>
<dbReference type="EMBL" id="GBXM01075291">
    <property type="protein sequence ID" value="JAH33286.1"/>
    <property type="molecule type" value="Transcribed_RNA"/>
</dbReference>
<accession>A0A0E9RW10</accession>
<evidence type="ECO:0000313" key="1">
    <source>
        <dbReference type="EMBL" id="JAH33286.1"/>
    </source>
</evidence>